<evidence type="ECO:0000313" key="2">
    <source>
        <dbReference type="EMBL" id="EST17927.1"/>
    </source>
</evidence>
<sequence length="103" mass="10337">MDLSFNGPYYAAAVLSLTTAAALLISAVSGHRHGNPAGGVPMLLLGLFVAEGPALYGALVDGDPDADLTGSMLGGLAGVGIGTVVGLAIVVSLTTRWSRRSER</sequence>
<dbReference type="Proteomes" id="UP000017984">
    <property type="component" value="Plasmid pSros1"/>
</dbReference>
<reference evidence="2 3" key="1">
    <citation type="journal article" date="2014" name="Genome Announc.">
        <title>Draft Genome Sequence of Streptomyces roseochromogenes subsp. oscitans DS 12.976, Producer of the Aminocoumarin Antibiotic Clorobiocin.</title>
        <authorList>
            <person name="Ruckert C."/>
            <person name="Kalinowski J."/>
            <person name="Heide L."/>
            <person name="Apel A.K."/>
        </authorList>
    </citation>
    <scope>NUCLEOTIDE SEQUENCE [LARGE SCALE GENOMIC DNA]</scope>
    <source>
        <strain evidence="2 3">DS 12.976</strain>
        <plasmid evidence="2">pSros1</plasmid>
    </source>
</reference>
<dbReference type="HOGENOM" id="CLU_2262332_0_0_11"/>
<keyword evidence="1" id="KW-0472">Membrane</keyword>
<feature type="transmembrane region" description="Helical" evidence="1">
    <location>
        <begin position="40"/>
        <end position="60"/>
    </location>
</feature>
<evidence type="ECO:0000256" key="1">
    <source>
        <dbReference type="SAM" id="Phobius"/>
    </source>
</evidence>
<geneLocation type="plasmid" evidence="2 3">
    <name>pSros1</name>
</geneLocation>
<feature type="transmembrane region" description="Helical" evidence="1">
    <location>
        <begin position="72"/>
        <end position="93"/>
    </location>
</feature>
<dbReference type="RefSeq" id="WP_023554096.1">
    <property type="nucleotide sequence ID" value="NZ_CM002286.1"/>
</dbReference>
<comment type="caution">
    <text evidence="2">The sequence shown here is derived from an EMBL/GenBank/DDBJ whole genome shotgun (WGS) entry which is preliminary data.</text>
</comment>
<keyword evidence="1" id="KW-1133">Transmembrane helix</keyword>
<accession>V6JDD2</accession>
<keyword evidence="1" id="KW-0812">Transmembrane</keyword>
<protein>
    <submittedName>
        <fullName evidence="2">Uncharacterized protein</fullName>
    </submittedName>
</protein>
<dbReference type="EMBL" id="AWQX01000401">
    <property type="protein sequence ID" value="EST17927.1"/>
    <property type="molecule type" value="Genomic_DNA"/>
</dbReference>
<gene>
    <name evidence="2" type="ORF">M878_46235</name>
</gene>
<keyword evidence="3" id="KW-1185">Reference proteome</keyword>
<dbReference type="PATRIC" id="fig|1352936.5.peg.9614"/>
<organism evidence="2 3">
    <name type="scientific">Streptomyces roseochromogenus subsp. oscitans DS 12.976</name>
    <dbReference type="NCBI Taxonomy" id="1352936"/>
    <lineage>
        <taxon>Bacteria</taxon>
        <taxon>Bacillati</taxon>
        <taxon>Actinomycetota</taxon>
        <taxon>Actinomycetes</taxon>
        <taxon>Kitasatosporales</taxon>
        <taxon>Streptomycetaceae</taxon>
        <taxon>Streptomyces</taxon>
    </lineage>
</organism>
<dbReference type="AlphaFoldDB" id="V6JDD2"/>
<evidence type="ECO:0000313" key="3">
    <source>
        <dbReference type="Proteomes" id="UP000017984"/>
    </source>
</evidence>
<keyword evidence="2" id="KW-0614">Plasmid</keyword>
<name>V6JDD2_STRRC</name>
<proteinExistence type="predicted"/>
<feature type="transmembrane region" description="Helical" evidence="1">
    <location>
        <begin position="6"/>
        <end position="28"/>
    </location>
</feature>